<dbReference type="EMBL" id="JAGPNK010000002">
    <property type="protein sequence ID" value="KAH7325607.1"/>
    <property type="molecule type" value="Genomic_DNA"/>
</dbReference>
<organism evidence="8 9">
    <name type="scientific">Stachybotrys elegans</name>
    <dbReference type="NCBI Taxonomy" id="80388"/>
    <lineage>
        <taxon>Eukaryota</taxon>
        <taxon>Fungi</taxon>
        <taxon>Dikarya</taxon>
        <taxon>Ascomycota</taxon>
        <taxon>Pezizomycotina</taxon>
        <taxon>Sordariomycetes</taxon>
        <taxon>Hypocreomycetidae</taxon>
        <taxon>Hypocreales</taxon>
        <taxon>Stachybotryaceae</taxon>
        <taxon>Stachybotrys</taxon>
    </lineage>
</organism>
<evidence type="ECO:0000256" key="1">
    <source>
        <dbReference type="ARBA" id="ARBA00022630"/>
    </source>
</evidence>
<feature type="domain" description="Luciferase-like" evidence="7">
    <location>
        <begin position="25"/>
        <end position="378"/>
    </location>
</feature>
<sequence length="451" mass="49513">MAPKQIHLNFFEMACKGAHMGLGMWKNPGDMQPQKDSIEYYTWMAKLAEKGKITGIFFADIYGVEDSFPGQFDAQFRSGANCAQMDPIVFVSAMAAVTKSPFLLARTYSTLDHATKGRVAWNVVTSYSNSSAKANGLDKITPHDKRYEKAHEYIDLCYALWEGSWEDGAEVFDHETGIAYDPSKVHNITYIGNHHKTAAISAAHPSPQRTPVIFQAGQSTAGKAFSALNAEAIFVGGSKPSDTAGYVKQIRAAAAANGRDPNHIKVFPQITPILGRTMEEAQAKYDKYRAMADWRGGLAKISNYLNVDLSAYPPDEEFDVKSIGKSDNAIHAMINTVKAQAESVVVTPRLLGEKMAFCGFGPMPVGTPEMVADVFEDWATNADIDGFNIASLNPIMMLAENMNAPMFGKIQWVWYSAVQPYMKNPRGSKMAAGTRSGRRNSGRPTPLYDDN</sequence>
<accession>A0A8K0WVN2</accession>
<keyword evidence="1" id="KW-0285">Flavoprotein</keyword>
<keyword evidence="2" id="KW-0288">FMN</keyword>
<dbReference type="GO" id="GO:0004497">
    <property type="term" value="F:monooxygenase activity"/>
    <property type="evidence" value="ECO:0007669"/>
    <property type="project" value="UniProtKB-KW"/>
</dbReference>
<dbReference type="Proteomes" id="UP000813444">
    <property type="component" value="Unassembled WGS sequence"/>
</dbReference>
<dbReference type="PIRSF" id="PIRSF000337">
    <property type="entry name" value="NTA_MOA"/>
    <property type="match status" value="1"/>
</dbReference>
<dbReference type="GO" id="GO:0016705">
    <property type="term" value="F:oxidoreductase activity, acting on paired donors, with incorporation or reduction of molecular oxygen"/>
    <property type="evidence" value="ECO:0007669"/>
    <property type="project" value="InterPro"/>
</dbReference>
<dbReference type="InterPro" id="IPR036661">
    <property type="entry name" value="Luciferase-like_sf"/>
</dbReference>
<proteinExistence type="inferred from homology"/>
<dbReference type="PANTHER" id="PTHR30011">
    <property type="entry name" value="ALKANESULFONATE MONOOXYGENASE-RELATED"/>
    <property type="match status" value="1"/>
</dbReference>
<name>A0A8K0WVN2_9HYPO</name>
<evidence type="ECO:0000256" key="2">
    <source>
        <dbReference type="ARBA" id="ARBA00022643"/>
    </source>
</evidence>
<dbReference type="SUPFAM" id="SSF51679">
    <property type="entry name" value="Bacterial luciferase-like"/>
    <property type="match status" value="1"/>
</dbReference>
<evidence type="ECO:0000259" key="7">
    <source>
        <dbReference type="Pfam" id="PF00296"/>
    </source>
</evidence>
<dbReference type="InterPro" id="IPR011251">
    <property type="entry name" value="Luciferase-like_dom"/>
</dbReference>
<comment type="similarity">
    <text evidence="5">Belongs to the NtaA/SnaA/DszA monooxygenase family.</text>
</comment>
<evidence type="ECO:0000256" key="4">
    <source>
        <dbReference type="ARBA" id="ARBA00023033"/>
    </source>
</evidence>
<reference evidence="8" key="1">
    <citation type="journal article" date="2021" name="Nat. Commun.">
        <title>Genetic determinants of endophytism in the Arabidopsis root mycobiome.</title>
        <authorList>
            <person name="Mesny F."/>
            <person name="Miyauchi S."/>
            <person name="Thiergart T."/>
            <person name="Pickel B."/>
            <person name="Atanasova L."/>
            <person name="Karlsson M."/>
            <person name="Huettel B."/>
            <person name="Barry K.W."/>
            <person name="Haridas S."/>
            <person name="Chen C."/>
            <person name="Bauer D."/>
            <person name="Andreopoulos W."/>
            <person name="Pangilinan J."/>
            <person name="LaButti K."/>
            <person name="Riley R."/>
            <person name="Lipzen A."/>
            <person name="Clum A."/>
            <person name="Drula E."/>
            <person name="Henrissat B."/>
            <person name="Kohler A."/>
            <person name="Grigoriev I.V."/>
            <person name="Martin F.M."/>
            <person name="Hacquard S."/>
        </authorList>
    </citation>
    <scope>NUCLEOTIDE SEQUENCE</scope>
    <source>
        <strain evidence="8">MPI-CAGE-CH-0235</strain>
    </source>
</reference>
<keyword evidence="3" id="KW-0560">Oxidoreductase</keyword>
<dbReference type="InterPro" id="IPR016215">
    <property type="entry name" value="NTA_MOA"/>
</dbReference>
<keyword evidence="9" id="KW-1185">Reference proteome</keyword>
<comment type="caution">
    <text evidence="8">The sequence shown here is derived from an EMBL/GenBank/DDBJ whole genome shotgun (WGS) entry which is preliminary data.</text>
</comment>
<evidence type="ECO:0000313" key="9">
    <source>
        <dbReference type="Proteomes" id="UP000813444"/>
    </source>
</evidence>
<dbReference type="OrthoDB" id="5561043at2759"/>
<dbReference type="Gene3D" id="3.20.20.30">
    <property type="entry name" value="Luciferase-like domain"/>
    <property type="match status" value="1"/>
</dbReference>
<dbReference type="PANTHER" id="PTHR30011:SF16">
    <property type="entry name" value="C2H2 FINGER DOMAIN TRANSCRIPTION FACTOR (EUROFUNG)-RELATED"/>
    <property type="match status" value="1"/>
</dbReference>
<evidence type="ECO:0000313" key="8">
    <source>
        <dbReference type="EMBL" id="KAH7325607.1"/>
    </source>
</evidence>
<evidence type="ECO:0000256" key="3">
    <source>
        <dbReference type="ARBA" id="ARBA00023002"/>
    </source>
</evidence>
<gene>
    <name evidence="8" type="ORF">B0I35DRAFT_466697</name>
</gene>
<protein>
    <submittedName>
        <fullName evidence="8">Monooxygenase moxC</fullName>
    </submittedName>
</protein>
<keyword evidence="4 8" id="KW-0503">Monooxygenase</keyword>
<evidence type="ECO:0000256" key="6">
    <source>
        <dbReference type="SAM" id="MobiDB-lite"/>
    </source>
</evidence>
<dbReference type="Pfam" id="PF00296">
    <property type="entry name" value="Bac_luciferase"/>
    <property type="match status" value="1"/>
</dbReference>
<evidence type="ECO:0000256" key="5">
    <source>
        <dbReference type="ARBA" id="ARBA00033748"/>
    </source>
</evidence>
<feature type="region of interest" description="Disordered" evidence="6">
    <location>
        <begin position="426"/>
        <end position="451"/>
    </location>
</feature>
<dbReference type="InterPro" id="IPR051260">
    <property type="entry name" value="Diverse_substr_monoxygenases"/>
</dbReference>
<dbReference type="AlphaFoldDB" id="A0A8K0WVN2"/>
<dbReference type="NCBIfam" id="TIGR03860">
    <property type="entry name" value="FMN_nitrolo"/>
    <property type="match status" value="1"/>
</dbReference>